<dbReference type="EMBL" id="LGUB01000132">
    <property type="protein sequence ID" value="KRH94135.1"/>
    <property type="molecule type" value="Genomic_DNA"/>
</dbReference>
<dbReference type="GO" id="GO:0140662">
    <property type="term" value="F:ATP-dependent protein folding chaperone"/>
    <property type="evidence" value="ECO:0007669"/>
    <property type="project" value="InterPro"/>
</dbReference>
<dbReference type="PROSITE" id="PS00750">
    <property type="entry name" value="TCP1_1"/>
    <property type="match status" value="1"/>
</dbReference>
<reference evidence="11 12" key="1">
    <citation type="submission" date="2015-07" db="EMBL/GenBank/DDBJ databases">
        <title>The genome of Pseudoloma neurophilia, a relevant intracellular parasite of the zebrafish.</title>
        <authorList>
            <person name="Ndikumana S."/>
            <person name="Pelin A."/>
            <person name="Sanders J."/>
            <person name="Corradi N."/>
        </authorList>
    </citation>
    <scope>NUCLEOTIDE SEQUENCE [LARGE SCALE GENOMIC DNA]</scope>
    <source>
        <strain evidence="11 12">MK1</strain>
    </source>
</reference>
<dbReference type="FunFam" id="3.50.7.10:FF:000006">
    <property type="entry name" value="T-complex protein 1 subunit eta"/>
    <property type="match status" value="1"/>
</dbReference>
<dbReference type="SUPFAM" id="SSF48592">
    <property type="entry name" value="GroEL equatorial domain-like"/>
    <property type="match status" value="1"/>
</dbReference>
<organism evidence="11 12">
    <name type="scientific">Pseudoloma neurophilia</name>
    <dbReference type="NCBI Taxonomy" id="146866"/>
    <lineage>
        <taxon>Eukaryota</taxon>
        <taxon>Fungi</taxon>
        <taxon>Fungi incertae sedis</taxon>
        <taxon>Microsporidia</taxon>
        <taxon>Pseudoloma</taxon>
    </lineage>
</organism>
<evidence type="ECO:0000256" key="3">
    <source>
        <dbReference type="ARBA" id="ARBA00008020"/>
    </source>
</evidence>
<keyword evidence="5" id="KW-0963">Cytoplasm</keyword>
<evidence type="ECO:0000256" key="2">
    <source>
        <dbReference type="ARBA" id="ARBA00004496"/>
    </source>
</evidence>
<evidence type="ECO:0000313" key="12">
    <source>
        <dbReference type="Proteomes" id="UP000051530"/>
    </source>
</evidence>
<dbReference type="InterPro" id="IPR002423">
    <property type="entry name" value="Cpn60/GroEL/TCP-1"/>
</dbReference>
<keyword evidence="8 10" id="KW-0143">Chaperone</keyword>
<dbReference type="PRINTS" id="PR00304">
    <property type="entry name" value="TCOMPLEXTCP1"/>
</dbReference>
<dbReference type="Gene3D" id="1.10.560.10">
    <property type="entry name" value="GroEL-like equatorial domain"/>
    <property type="match status" value="1"/>
</dbReference>
<gene>
    <name evidence="11" type="ORF">M153_3730004768</name>
</gene>
<dbReference type="PANTHER" id="PTHR11353">
    <property type="entry name" value="CHAPERONIN"/>
    <property type="match status" value="1"/>
</dbReference>
<sequence>MQNVKIDTVEAQDTREGIPQVIANIDSWLSVAETLKTTLGPYGRDKMFLINDEIIITNDGATILKNLRLEHPAAKLLAIISESQDKEVGDGTTSVVLLACEMLKQLKNLISEKFDIKFIKNSLKDVQKKCLSALDSLKINFTDDILYKIAQTSLTSKILKYNNHYFSQMLVDTLKNIENLDDERLLGIKKVTGGSISDSIMVNGVAFEKCFTYAGYEQQPKKIENPKIICLNIELEWKKERENCEIRMNNVEEYQSIVDTEWKLIKDRLDQIIETGANVVLSSLPIGDYATQYFARKNIFCSGRVPKEDLFRVIHSCGGRIYNSTHFFGELGTCQLFEECQVGKLRYNFFKGGSQKSYTLLLRGPGADILNEVERSVHDAVMVIKKTLKQKDVVTGGGSTEMELARILRDHANDTRDKNAFFVYLQVSRAFEIIPYQLSKNFTHDAMEVIQKLRYDHAHNNPHSGVSITKGTGNMLIDGVLEPLLVKKSMIKAAISAVSTLLMVDTTIISPKSQQ</sequence>
<dbReference type="InterPro" id="IPR017998">
    <property type="entry name" value="Chaperone_TCP-1"/>
</dbReference>
<dbReference type="Gene3D" id="3.50.7.10">
    <property type="entry name" value="GroEL"/>
    <property type="match status" value="1"/>
</dbReference>
<comment type="subunit">
    <text evidence="4">Component of the T-complex protein 1 (TCP1) complex.</text>
</comment>
<dbReference type="InterPro" id="IPR027409">
    <property type="entry name" value="GroEL-like_apical_dom_sf"/>
</dbReference>
<dbReference type="AlphaFoldDB" id="A0A0R0M517"/>
<dbReference type="Pfam" id="PF00118">
    <property type="entry name" value="Cpn60_TCP1"/>
    <property type="match status" value="1"/>
</dbReference>
<dbReference type="InterPro" id="IPR027413">
    <property type="entry name" value="GROEL-like_equatorial_sf"/>
</dbReference>
<protein>
    <recommendedName>
        <fullName evidence="9">CCT-eta</fullName>
    </recommendedName>
</protein>
<keyword evidence="12" id="KW-1185">Reference proteome</keyword>
<evidence type="ECO:0000256" key="8">
    <source>
        <dbReference type="ARBA" id="ARBA00023186"/>
    </source>
</evidence>
<dbReference type="GO" id="GO:0005524">
    <property type="term" value="F:ATP binding"/>
    <property type="evidence" value="ECO:0007669"/>
    <property type="project" value="UniProtKB-KW"/>
</dbReference>
<evidence type="ECO:0000256" key="1">
    <source>
        <dbReference type="ARBA" id="ARBA00002912"/>
    </source>
</evidence>
<dbReference type="Gene3D" id="3.30.260.10">
    <property type="entry name" value="TCP-1-like chaperonin intermediate domain"/>
    <property type="match status" value="1"/>
</dbReference>
<dbReference type="PROSITE" id="PS00751">
    <property type="entry name" value="TCP1_2"/>
    <property type="match status" value="1"/>
</dbReference>
<comment type="similarity">
    <text evidence="3 10">Belongs to the TCP-1 chaperonin family.</text>
</comment>
<evidence type="ECO:0000256" key="6">
    <source>
        <dbReference type="ARBA" id="ARBA00022741"/>
    </source>
</evidence>
<dbReference type="OrthoDB" id="10248520at2759"/>
<dbReference type="GO" id="GO:0005832">
    <property type="term" value="C:chaperonin-containing T-complex"/>
    <property type="evidence" value="ECO:0007669"/>
    <property type="project" value="EnsemblFungi"/>
</dbReference>
<name>A0A0R0M517_9MICR</name>
<evidence type="ECO:0000256" key="4">
    <source>
        <dbReference type="ARBA" id="ARBA00011381"/>
    </source>
</evidence>
<evidence type="ECO:0000313" key="11">
    <source>
        <dbReference type="EMBL" id="KRH94135.1"/>
    </source>
</evidence>
<dbReference type="InterPro" id="IPR002194">
    <property type="entry name" value="Chaperonin_TCP-1_CS"/>
</dbReference>
<dbReference type="SUPFAM" id="SSF52029">
    <property type="entry name" value="GroEL apical domain-like"/>
    <property type="match status" value="1"/>
</dbReference>
<accession>A0A0R0M517</accession>
<comment type="subcellular location">
    <subcellularLocation>
        <location evidence="2">Cytoplasm</location>
    </subcellularLocation>
</comment>
<comment type="caution">
    <text evidence="11">The sequence shown here is derived from an EMBL/GenBank/DDBJ whole genome shotgun (WGS) entry which is preliminary data.</text>
</comment>
<evidence type="ECO:0000256" key="9">
    <source>
        <dbReference type="ARBA" id="ARBA00032221"/>
    </source>
</evidence>
<dbReference type="SUPFAM" id="SSF54849">
    <property type="entry name" value="GroEL-intermediate domain like"/>
    <property type="match status" value="1"/>
</dbReference>
<dbReference type="PROSITE" id="PS00995">
    <property type="entry name" value="TCP1_3"/>
    <property type="match status" value="1"/>
</dbReference>
<evidence type="ECO:0000256" key="5">
    <source>
        <dbReference type="ARBA" id="ARBA00022490"/>
    </source>
</evidence>
<proteinExistence type="inferred from homology"/>
<dbReference type="GO" id="GO:0016887">
    <property type="term" value="F:ATP hydrolysis activity"/>
    <property type="evidence" value="ECO:0007669"/>
    <property type="project" value="InterPro"/>
</dbReference>
<evidence type="ECO:0000256" key="10">
    <source>
        <dbReference type="RuleBase" id="RU004187"/>
    </source>
</evidence>
<dbReference type="Proteomes" id="UP000051530">
    <property type="component" value="Unassembled WGS sequence"/>
</dbReference>
<comment type="function">
    <text evidence="1">Molecular chaperone; assists the folding of proteins upon ATP hydrolysis.</text>
</comment>
<keyword evidence="7 10" id="KW-0067">ATP-binding</keyword>
<evidence type="ECO:0000256" key="7">
    <source>
        <dbReference type="ARBA" id="ARBA00022840"/>
    </source>
</evidence>
<dbReference type="VEuPathDB" id="MicrosporidiaDB:M153_3730004768"/>
<dbReference type="InterPro" id="IPR027410">
    <property type="entry name" value="TCP-1-like_intermed_sf"/>
</dbReference>
<dbReference type="GO" id="GO:0051082">
    <property type="term" value="F:unfolded protein binding"/>
    <property type="evidence" value="ECO:0007669"/>
    <property type="project" value="EnsemblFungi"/>
</dbReference>
<keyword evidence="6 10" id="KW-0547">Nucleotide-binding</keyword>